<dbReference type="InterPro" id="IPR050287">
    <property type="entry name" value="MTA/SAH_deaminase"/>
</dbReference>
<dbReference type="OrthoDB" id="9796020at2"/>
<protein>
    <submittedName>
        <fullName evidence="3">Cytosine/adenosine deaminase</fullName>
    </submittedName>
</protein>
<dbReference type="SUPFAM" id="SSF51338">
    <property type="entry name" value="Composite domain of metallo-dependent hydrolases"/>
    <property type="match status" value="1"/>
</dbReference>
<proteinExistence type="predicted"/>
<feature type="domain" description="Amidohydrolase-related" evidence="2">
    <location>
        <begin position="87"/>
        <end position="339"/>
    </location>
</feature>
<accession>A0A1G6ALX1</accession>
<dbReference type="InterPro" id="IPR011059">
    <property type="entry name" value="Metal-dep_hydrolase_composite"/>
</dbReference>
<organism evidence="3 4">
    <name type="scientific">Desulfonatronum thiosulfatophilum</name>
    <dbReference type="NCBI Taxonomy" id="617002"/>
    <lineage>
        <taxon>Bacteria</taxon>
        <taxon>Pseudomonadati</taxon>
        <taxon>Thermodesulfobacteriota</taxon>
        <taxon>Desulfovibrionia</taxon>
        <taxon>Desulfovibrionales</taxon>
        <taxon>Desulfonatronaceae</taxon>
        <taxon>Desulfonatronum</taxon>
    </lineage>
</organism>
<evidence type="ECO:0000313" key="3">
    <source>
        <dbReference type="EMBL" id="SDB09362.1"/>
    </source>
</evidence>
<dbReference type="STRING" id="617002.SAMN05660653_00474"/>
<dbReference type="SUPFAM" id="SSF51556">
    <property type="entry name" value="Metallo-dependent hydrolases"/>
    <property type="match status" value="1"/>
</dbReference>
<keyword evidence="4" id="KW-1185">Reference proteome</keyword>
<dbReference type="GO" id="GO:0016810">
    <property type="term" value="F:hydrolase activity, acting on carbon-nitrogen (but not peptide) bonds"/>
    <property type="evidence" value="ECO:0007669"/>
    <property type="project" value="InterPro"/>
</dbReference>
<dbReference type="RefSeq" id="WP_092116829.1">
    <property type="nucleotide sequence ID" value="NZ_FMXO01000002.1"/>
</dbReference>
<dbReference type="Gene3D" id="3.20.20.140">
    <property type="entry name" value="Metal-dependent hydrolases"/>
    <property type="match status" value="1"/>
</dbReference>
<dbReference type="InterPro" id="IPR006680">
    <property type="entry name" value="Amidohydro-rel"/>
</dbReference>
<evidence type="ECO:0000259" key="2">
    <source>
        <dbReference type="Pfam" id="PF01979"/>
    </source>
</evidence>
<dbReference type="EMBL" id="FMXO01000002">
    <property type="protein sequence ID" value="SDB09362.1"/>
    <property type="molecule type" value="Genomic_DNA"/>
</dbReference>
<reference evidence="3 4" key="1">
    <citation type="submission" date="2016-10" db="EMBL/GenBank/DDBJ databases">
        <authorList>
            <person name="de Groot N.N."/>
        </authorList>
    </citation>
    <scope>NUCLEOTIDE SEQUENCE [LARGE SCALE GENOMIC DNA]</scope>
    <source>
        <strain evidence="3 4">ASO4-2</strain>
    </source>
</reference>
<gene>
    <name evidence="3" type="ORF">SAMN05660653_00474</name>
</gene>
<keyword evidence="1" id="KW-0378">Hydrolase</keyword>
<dbReference type="PANTHER" id="PTHR43794:SF11">
    <property type="entry name" value="AMIDOHYDROLASE-RELATED DOMAIN-CONTAINING PROTEIN"/>
    <property type="match status" value="1"/>
</dbReference>
<evidence type="ECO:0000256" key="1">
    <source>
        <dbReference type="ARBA" id="ARBA00022801"/>
    </source>
</evidence>
<dbReference type="AlphaFoldDB" id="A0A1G6ALX1"/>
<sequence length="446" mass="49323">MELLLTNARWLDPDNLTIRDTCLRIRPSPDGGPKKELESDQFQDSETCLEFLDAPPAPDAEGSDRQPPVRVIDCGGKLVTRSFALGHHHLYSTFARGMPAPPRTPTNFPEILDLIWWRLDKRLDLPMIEASALATALLCAKRGVTFVIDHHASPFAVNGSLETIAKAFESVGLGHLLCYEMSCRDGEAVKEAGLEETQRYLASGRIGQVGLHASFTVDDDLLARAVALADRYGTGLHMHVAEDMADQNHCLHHYGKRVVQRLADAGALASPHTLLAHCVHLDEAERELLRDSPVYVAQASESNLNNNVGLGRYDDLGPRVILGTDGMHVDMLRSLKAAFIAGQSAESLGFQEAYARLRRTHELIREIGAPGDGANNLVILDYDSPTPLTPENMLGHFLFGLEAIHVHTVIAQGRLVVEDRRLVSRDESEILAFAHEQTQRLWERLR</sequence>
<evidence type="ECO:0000313" key="4">
    <source>
        <dbReference type="Proteomes" id="UP000198771"/>
    </source>
</evidence>
<dbReference type="PANTHER" id="PTHR43794">
    <property type="entry name" value="AMINOHYDROLASE SSNA-RELATED"/>
    <property type="match status" value="1"/>
</dbReference>
<name>A0A1G6ALX1_9BACT</name>
<dbReference type="InterPro" id="IPR032466">
    <property type="entry name" value="Metal_Hydrolase"/>
</dbReference>
<dbReference type="Pfam" id="PF01979">
    <property type="entry name" value="Amidohydro_1"/>
    <property type="match status" value="1"/>
</dbReference>
<dbReference type="Proteomes" id="UP000198771">
    <property type="component" value="Unassembled WGS sequence"/>
</dbReference>
<dbReference type="Gene3D" id="2.30.40.10">
    <property type="entry name" value="Urease, subunit C, domain 1"/>
    <property type="match status" value="1"/>
</dbReference>